<proteinExistence type="predicted"/>
<dbReference type="GO" id="GO:0003676">
    <property type="term" value="F:nucleic acid binding"/>
    <property type="evidence" value="ECO:0007669"/>
    <property type="project" value="InterPro"/>
</dbReference>
<keyword evidence="3" id="KW-1185">Reference proteome</keyword>
<dbReference type="InterPro" id="IPR004875">
    <property type="entry name" value="DDE_SF_endonuclease_dom"/>
</dbReference>
<sequence>WKHVVCEPSVLILDSLSVHKKAEIADALACTDTSVVYVPGGRIGVAQPLDVGAMAALKQHIRRLNTRRSPGRPKNVSPQFRRRAIFEAAMDGLRCVSADTIQNAFVTAGPFVPFGPPNNTGILPATSSDGATTYSTLHFRRSHLVDR</sequence>
<name>A0A8J5IEC6_9STRA</name>
<organism evidence="2 3">
    <name type="scientific">Phytophthora aleatoria</name>
    <dbReference type="NCBI Taxonomy" id="2496075"/>
    <lineage>
        <taxon>Eukaryota</taxon>
        <taxon>Sar</taxon>
        <taxon>Stramenopiles</taxon>
        <taxon>Oomycota</taxon>
        <taxon>Peronosporomycetes</taxon>
        <taxon>Peronosporales</taxon>
        <taxon>Peronosporaceae</taxon>
        <taxon>Phytophthora</taxon>
    </lineage>
</organism>
<reference evidence="2" key="1">
    <citation type="submission" date="2021-01" db="EMBL/GenBank/DDBJ databases">
        <title>Phytophthora aleatoria, a newly-described species from Pinus radiata is distinct from Phytophthora cactorum isolates based on comparative genomics.</title>
        <authorList>
            <person name="Mcdougal R."/>
            <person name="Panda P."/>
            <person name="Williams N."/>
            <person name="Studholme D.J."/>
        </authorList>
    </citation>
    <scope>NUCLEOTIDE SEQUENCE</scope>
    <source>
        <strain evidence="2">NZFS 4037</strain>
    </source>
</reference>
<dbReference type="AlphaFoldDB" id="A0A8J5IEC6"/>
<accession>A0A8J5IEC6</accession>
<feature type="non-terminal residue" evidence="2">
    <location>
        <position position="1"/>
    </location>
</feature>
<evidence type="ECO:0000259" key="1">
    <source>
        <dbReference type="Pfam" id="PF03184"/>
    </source>
</evidence>
<dbReference type="Pfam" id="PF03184">
    <property type="entry name" value="DDE_1"/>
    <property type="match status" value="1"/>
</dbReference>
<gene>
    <name evidence="2" type="ORF">JG688_00016333</name>
</gene>
<dbReference type="EMBL" id="JAENGY010001999">
    <property type="protein sequence ID" value="KAG6945867.1"/>
    <property type="molecule type" value="Genomic_DNA"/>
</dbReference>
<dbReference type="Proteomes" id="UP000709295">
    <property type="component" value="Unassembled WGS sequence"/>
</dbReference>
<comment type="caution">
    <text evidence="2">The sequence shown here is derived from an EMBL/GenBank/DDBJ whole genome shotgun (WGS) entry which is preliminary data.</text>
</comment>
<protein>
    <recommendedName>
        <fullName evidence="1">DDE-1 domain-containing protein</fullName>
    </recommendedName>
</protein>
<evidence type="ECO:0000313" key="3">
    <source>
        <dbReference type="Proteomes" id="UP000709295"/>
    </source>
</evidence>
<feature type="domain" description="DDE-1" evidence="1">
    <location>
        <begin position="9"/>
        <end position="103"/>
    </location>
</feature>
<evidence type="ECO:0000313" key="2">
    <source>
        <dbReference type="EMBL" id="KAG6945867.1"/>
    </source>
</evidence>